<proteinExistence type="predicted"/>
<reference evidence="2" key="2">
    <citation type="submission" date="2021-04" db="EMBL/GenBank/DDBJ databases">
        <title>Isolation and characterization of a novel species of the genus Sulfurimonas.</title>
        <authorList>
            <person name="Fukui M."/>
        </authorList>
    </citation>
    <scope>NUCLEOTIDE SEQUENCE</scope>
    <source>
        <strain evidence="2">H1576</strain>
    </source>
</reference>
<dbReference type="Proteomes" id="UP000671852">
    <property type="component" value="Chromosome"/>
</dbReference>
<sequence>MNEELEDLKNLGAQKIYEDTHIPLEHIQALIHGSFEGFAKVQFLGFISILEREYAKELPLLKAAGLKYFNEIKTVEKETNLMAPKKGNKNKITIYFIVLLLIVGVYFYSSGILTNNEKIETPLVEKAITDNSEIEEETVTTTVTGDENSTQLQEKTMQENSVEAIAETNATEFLEVTNENSAVEEMQEAVELEKSFKIKSSKKVWFGYINIKTNKKNQKIFKGEFDLDPNEDWLLLFGHSFIDIYVDGEKQSFNSTGNKRFSYRDGELKAISIKMFKRLNRGRKW</sequence>
<keyword evidence="1" id="KW-0472">Membrane</keyword>
<dbReference type="KEGG" id="saqt:GJV85_11765"/>
<evidence type="ECO:0000313" key="3">
    <source>
        <dbReference type="Proteomes" id="UP000671852"/>
    </source>
</evidence>
<protein>
    <recommendedName>
        <fullName evidence="4">Helix-turn-helix domain-containing protein</fullName>
    </recommendedName>
</protein>
<dbReference type="AlphaFoldDB" id="A0A975B1Z4"/>
<evidence type="ECO:0000256" key="1">
    <source>
        <dbReference type="SAM" id="Phobius"/>
    </source>
</evidence>
<name>A0A975B1Z4_9BACT</name>
<dbReference type="EMBL" id="CP046072">
    <property type="protein sequence ID" value="QSZ42761.1"/>
    <property type="molecule type" value="Genomic_DNA"/>
</dbReference>
<keyword evidence="1" id="KW-1133">Transmembrane helix</keyword>
<keyword evidence="1" id="KW-0812">Transmembrane</keyword>
<keyword evidence="3" id="KW-1185">Reference proteome</keyword>
<evidence type="ECO:0008006" key="4">
    <source>
        <dbReference type="Google" id="ProtNLM"/>
    </source>
</evidence>
<gene>
    <name evidence="2" type="ORF">GJV85_11765</name>
</gene>
<evidence type="ECO:0000313" key="2">
    <source>
        <dbReference type="EMBL" id="QSZ42761.1"/>
    </source>
</evidence>
<reference evidence="2" key="1">
    <citation type="submission" date="2019-11" db="EMBL/GenBank/DDBJ databases">
        <authorList>
            <person name="Kojima H."/>
        </authorList>
    </citation>
    <scope>NUCLEOTIDE SEQUENCE</scope>
    <source>
        <strain evidence="2">H1576</strain>
    </source>
</reference>
<organism evidence="2 3">
    <name type="scientific">Sulfurimonas aquatica</name>
    <dbReference type="NCBI Taxonomy" id="2672570"/>
    <lineage>
        <taxon>Bacteria</taxon>
        <taxon>Pseudomonadati</taxon>
        <taxon>Campylobacterota</taxon>
        <taxon>Epsilonproteobacteria</taxon>
        <taxon>Campylobacterales</taxon>
        <taxon>Sulfurimonadaceae</taxon>
        <taxon>Sulfurimonas</taxon>
    </lineage>
</organism>
<feature type="transmembrane region" description="Helical" evidence="1">
    <location>
        <begin position="92"/>
        <end position="109"/>
    </location>
</feature>
<accession>A0A975B1Z4</accession>
<dbReference type="RefSeq" id="WP_207561572.1">
    <property type="nucleotide sequence ID" value="NZ_CP046072.1"/>
</dbReference>